<sequence length="81" mass="8357">MGIGSARQSGAHGGATYGPNGRPLEGLLEGNNGSTPEGSGARPPVRWGSDADRRGETWREYGGVSRTHDVVTGDHGDAPRS</sequence>
<organism evidence="2 3">
    <name type="scientific">Ensete ventricosum</name>
    <name type="common">Abyssinian banana</name>
    <name type="synonym">Musa ensete</name>
    <dbReference type="NCBI Taxonomy" id="4639"/>
    <lineage>
        <taxon>Eukaryota</taxon>
        <taxon>Viridiplantae</taxon>
        <taxon>Streptophyta</taxon>
        <taxon>Embryophyta</taxon>
        <taxon>Tracheophyta</taxon>
        <taxon>Spermatophyta</taxon>
        <taxon>Magnoliopsida</taxon>
        <taxon>Liliopsida</taxon>
        <taxon>Zingiberales</taxon>
        <taxon>Musaceae</taxon>
        <taxon>Ensete</taxon>
    </lineage>
</organism>
<proteinExistence type="predicted"/>
<evidence type="ECO:0000313" key="2">
    <source>
        <dbReference type="EMBL" id="RRT41217.1"/>
    </source>
</evidence>
<dbReference type="AlphaFoldDB" id="A0A426XNZ4"/>
<feature type="compositionally biased region" description="Basic and acidic residues" evidence="1">
    <location>
        <begin position="49"/>
        <end position="59"/>
    </location>
</feature>
<name>A0A426XNZ4_ENSVE</name>
<feature type="region of interest" description="Disordered" evidence="1">
    <location>
        <begin position="1"/>
        <end position="81"/>
    </location>
</feature>
<comment type="caution">
    <text evidence="2">The sequence shown here is derived from an EMBL/GenBank/DDBJ whole genome shotgun (WGS) entry which is preliminary data.</text>
</comment>
<accession>A0A426XNZ4</accession>
<evidence type="ECO:0000313" key="3">
    <source>
        <dbReference type="Proteomes" id="UP000287651"/>
    </source>
</evidence>
<evidence type="ECO:0000256" key="1">
    <source>
        <dbReference type="SAM" id="MobiDB-lite"/>
    </source>
</evidence>
<reference evidence="2 3" key="1">
    <citation type="journal article" date="2014" name="Agronomy (Basel)">
        <title>A Draft Genome Sequence for Ensete ventricosum, the Drought-Tolerant Tree Against Hunger.</title>
        <authorList>
            <person name="Harrison J."/>
            <person name="Moore K.A."/>
            <person name="Paszkiewicz K."/>
            <person name="Jones T."/>
            <person name="Grant M."/>
            <person name="Ambacheew D."/>
            <person name="Muzemil S."/>
            <person name="Studholme D.J."/>
        </authorList>
    </citation>
    <scope>NUCLEOTIDE SEQUENCE [LARGE SCALE GENOMIC DNA]</scope>
</reference>
<dbReference type="Proteomes" id="UP000287651">
    <property type="component" value="Unassembled WGS sequence"/>
</dbReference>
<dbReference type="EMBL" id="AMZH03018756">
    <property type="protein sequence ID" value="RRT41217.1"/>
    <property type="molecule type" value="Genomic_DNA"/>
</dbReference>
<feature type="compositionally biased region" description="Basic and acidic residues" evidence="1">
    <location>
        <begin position="66"/>
        <end position="81"/>
    </location>
</feature>
<protein>
    <submittedName>
        <fullName evidence="2">Uncharacterized protein</fullName>
    </submittedName>
</protein>
<gene>
    <name evidence="2" type="ORF">B296_00023391</name>
</gene>